<comment type="catalytic activity">
    <reaction evidence="1 10">
        <text>4-hydroxy-4-methyl-2-oxoglutarate = 2 pyruvate</text>
        <dbReference type="Rhea" id="RHEA:22748"/>
        <dbReference type="ChEBI" id="CHEBI:15361"/>
        <dbReference type="ChEBI" id="CHEBI:58276"/>
        <dbReference type="EC" id="4.1.3.17"/>
    </reaction>
</comment>
<dbReference type="AlphaFoldDB" id="A0A7Y0YCU9"/>
<evidence type="ECO:0000256" key="2">
    <source>
        <dbReference type="ARBA" id="ARBA00001968"/>
    </source>
</evidence>
<reference evidence="11 12" key="1">
    <citation type="submission" date="2020-04" db="EMBL/GenBank/DDBJ databases">
        <title>Antimicrobial susceptibility and clonality of vaginal-derived multi-drug resistant Mobiluncus isolates in China.</title>
        <authorList>
            <person name="Zhang X."/>
        </authorList>
    </citation>
    <scope>NUCLEOTIDE SEQUENCE [LARGE SCALE GENOMIC DNA]</scope>
    <source>
        <strain evidence="11 12">19</strain>
    </source>
</reference>
<gene>
    <name evidence="11" type="primary">rraA</name>
    <name evidence="11" type="ORF">HHJ67_08585</name>
</gene>
<evidence type="ECO:0000313" key="12">
    <source>
        <dbReference type="Proteomes" id="UP000553981"/>
    </source>
</evidence>
<evidence type="ECO:0000256" key="5">
    <source>
        <dbReference type="ARBA" id="ARBA00022723"/>
    </source>
</evidence>
<feature type="binding site" evidence="9">
    <location>
        <position position="114"/>
    </location>
    <ligand>
        <name>Mg(2+)</name>
        <dbReference type="ChEBI" id="CHEBI:18420"/>
    </ligand>
</feature>
<dbReference type="Pfam" id="PF03737">
    <property type="entry name" value="RraA-like"/>
    <property type="match status" value="1"/>
</dbReference>
<keyword evidence="5 9" id="KW-0479">Metal-binding</keyword>
<accession>A0A7Y0YCU9</accession>
<evidence type="ECO:0000256" key="6">
    <source>
        <dbReference type="ARBA" id="ARBA00023239"/>
    </source>
</evidence>
<comment type="similarity">
    <text evidence="3 10">Belongs to the class II aldolase/RraA-like family.</text>
</comment>
<dbReference type="GO" id="GO:0008948">
    <property type="term" value="F:oxaloacetate decarboxylase activity"/>
    <property type="evidence" value="ECO:0007669"/>
    <property type="project" value="UniProtKB-EC"/>
</dbReference>
<dbReference type="SUPFAM" id="SSF89562">
    <property type="entry name" value="RraA-like"/>
    <property type="match status" value="1"/>
</dbReference>
<dbReference type="EMBL" id="JABCUI010000004">
    <property type="protein sequence ID" value="NMW87790.1"/>
    <property type="molecule type" value="Genomic_DNA"/>
</dbReference>
<dbReference type="EC" id="4.1.1.112" evidence="10"/>
<evidence type="ECO:0000256" key="4">
    <source>
        <dbReference type="ARBA" id="ARBA00011233"/>
    </source>
</evidence>
<dbReference type="GO" id="GO:0008428">
    <property type="term" value="F:ribonuclease inhibitor activity"/>
    <property type="evidence" value="ECO:0007669"/>
    <property type="project" value="InterPro"/>
</dbReference>
<evidence type="ECO:0000256" key="3">
    <source>
        <dbReference type="ARBA" id="ARBA00008621"/>
    </source>
</evidence>
<dbReference type="Gene3D" id="3.50.30.40">
    <property type="entry name" value="Ribonuclease E inhibitor RraA/RraA-like"/>
    <property type="match status" value="1"/>
</dbReference>
<evidence type="ECO:0000313" key="11">
    <source>
        <dbReference type="EMBL" id="NMW87790.1"/>
    </source>
</evidence>
<comment type="function">
    <text evidence="7 10">Catalyzes the aldol cleavage of 4-hydroxy-4-methyl-2-oxoglutarate (HMG) into 2 molecules of pyruvate. Also contains a secondary oxaloacetate (OAA) decarboxylase activity due to the common pyruvate enolate transition state formed following C-C bond cleavage in the retro-aldol and decarboxylation reactions.</text>
</comment>
<evidence type="ECO:0000256" key="7">
    <source>
        <dbReference type="ARBA" id="ARBA00025046"/>
    </source>
</evidence>
<dbReference type="NCBIfam" id="TIGR01935">
    <property type="entry name" value="NOT-MenG"/>
    <property type="match status" value="1"/>
</dbReference>
<dbReference type="GO" id="GO:0046872">
    <property type="term" value="F:metal ion binding"/>
    <property type="evidence" value="ECO:0007669"/>
    <property type="project" value="UniProtKB-KW"/>
</dbReference>
<feature type="binding site" evidence="9">
    <location>
        <position position="113"/>
    </location>
    <ligand>
        <name>substrate</name>
    </ligand>
</feature>
<evidence type="ECO:0000256" key="10">
    <source>
        <dbReference type="RuleBase" id="RU004338"/>
    </source>
</evidence>
<comment type="caution">
    <text evidence="11">The sequence shown here is derived from an EMBL/GenBank/DDBJ whole genome shotgun (WGS) entry which is preliminary data.</text>
</comment>
<protein>
    <recommendedName>
        <fullName evidence="10">4-hydroxy-4-methyl-2-oxoglutarate aldolase</fullName>
        <shortName evidence="10">HMG aldolase</shortName>
        <ecNumber evidence="10">4.1.1.112</ecNumber>
        <ecNumber evidence="10">4.1.3.17</ecNumber>
    </recommendedName>
    <alternativeName>
        <fullName evidence="10">Oxaloacetate decarboxylase</fullName>
    </alternativeName>
</protein>
<dbReference type="InterPro" id="IPR010203">
    <property type="entry name" value="RraA"/>
</dbReference>
<keyword evidence="9" id="KW-0460">Magnesium</keyword>
<dbReference type="PANTHER" id="PTHR33254">
    <property type="entry name" value="4-HYDROXY-4-METHYL-2-OXOGLUTARATE ALDOLASE 3-RELATED"/>
    <property type="match status" value="1"/>
</dbReference>
<sequence length="173" mass="18440">MRWCFGKETTMKQDMIAPLATTDLYDEYGDKLRVCDMQMTNFGGHKAFAGKITTIHCHLDSGLVKATLNTPGRGRVLVVDGEGDLHAALCGDLIAGAAVKNGWTGVVINGAIRDSATIRGLALGVKALGTTPRKSIKDSVGETDVELNFGGITWRPGDTLHADMDGIVLLPEE</sequence>
<dbReference type="EC" id="4.1.3.17" evidence="10"/>
<dbReference type="InterPro" id="IPR036704">
    <property type="entry name" value="RraA/RraA-like_sf"/>
</dbReference>
<comment type="cofactor">
    <cofactor evidence="2 10">
        <name>a divalent metal cation</name>
        <dbReference type="ChEBI" id="CHEBI:60240"/>
    </cofactor>
</comment>
<feature type="binding site" evidence="9">
    <location>
        <begin position="91"/>
        <end position="94"/>
    </location>
    <ligand>
        <name>substrate</name>
    </ligand>
</feature>
<organism evidence="11 12">
    <name type="scientific">Mobiluncus curtisii</name>
    <dbReference type="NCBI Taxonomy" id="2051"/>
    <lineage>
        <taxon>Bacteria</taxon>
        <taxon>Bacillati</taxon>
        <taxon>Actinomycetota</taxon>
        <taxon>Actinomycetes</taxon>
        <taxon>Actinomycetales</taxon>
        <taxon>Actinomycetaceae</taxon>
        <taxon>Mobiluncus</taxon>
    </lineage>
</organism>
<evidence type="ECO:0000256" key="8">
    <source>
        <dbReference type="ARBA" id="ARBA00047973"/>
    </source>
</evidence>
<comment type="catalytic activity">
    <reaction evidence="8 10">
        <text>oxaloacetate + H(+) = pyruvate + CO2</text>
        <dbReference type="Rhea" id="RHEA:15641"/>
        <dbReference type="ChEBI" id="CHEBI:15361"/>
        <dbReference type="ChEBI" id="CHEBI:15378"/>
        <dbReference type="ChEBI" id="CHEBI:16452"/>
        <dbReference type="ChEBI" id="CHEBI:16526"/>
        <dbReference type="EC" id="4.1.1.112"/>
    </reaction>
</comment>
<dbReference type="PANTHER" id="PTHR33254:SF4">
    <property type="entry name" value="4-HYDROXY-4-METHYL-2-OXOGLUTARATE ALDOLASE 3-RELATED"/>
    <property type="match status" value="1"/>
</dbReference>
<dbReference type="NCBIfam" id="NF006875">
    <property type="entry name" value="PRK09372.1"/>
    <property type="match status" value="1"/>
</dbReference>
<evidence type="ECO:0000256" key="9">
    <source>
        <dbReference type="PIRSR" id="PIRSR605493-1"/>
    </source>
</evidence>
<dbReference type="GO" id="GO:0047443">
    <property type="term" value="F:4-hydroxy-4-methyl-2-oxoglutarate aldolase activity"/>
    <property type="evidence" value="ECO:0007669"/>
    <property type="project" value="UniProtKB-EC"/>
</dbReference>
<dbReference type="Proteomes" id="UP000553981">
    <property type="component" value="Unassembled WGS sequence"/>
</dbReference>
<evidence type="ECO:0000256" key="1">
    <source>
        <dbReference type="ARBA" id="ARBA00001342"/>
    </source>
</evidence>
<keyword evidence="6 10" id="KW-0456">Lyase</keyword>
<comment type="subunit">
    <text evidence="4 10">Homotrimer.</text>
</comment>
<comment type="cofactor">
    <cofactor evidence="9">
        <name>Mg(2+)</name>
        <dbReference type="ChEBI" id="CHEBI:18420"/>
    </cofactor>
</comment>
<dbReference type="GO" id="GO:0051252">
    <property type="term" value="P:regulation of RNA metabolic process"/>
    <property type="evidence" value="ECO:0007669"/>
    <property type="project" value="InterPro"/>
</dbReference>
<dbReference type="InterPro" id="IPR005493">
    <property type="entry name" value="RraA/RraA-like"/>
</dbReference>
<dbReference type="CDD" id="cd16841">
    <property type="entry name" value="RraA_family"/>
    <property type="match status" value="1"/>
</dbReference>
<proteinExistence type="inferred from homology"/>
<name>A0A7Y0YCU9_9ACTO</name>